<sequence length="162" mass="17314">MNRLVTIKKKYFRNCKGSVIRKAVASALMCALLLFPSGCSARSAVTPETFQSAAESAGFTVTQEEAQQGTEAYYTASKDDIDVSYVEYGSSADAQGAYATMKKSIGSEGASVVVESDSYCKYTVTNGEMYHVLIRSGATLVYGKTPASGQSSLDQLVSDLDY</sequence>
<evidence type="ECO:0008006" key="4">
    <source>
        <dbReference type="Google" id="ProtNLM"/>
    </source>
</evidence>
<gene>
    <name evidence="2" type="ORF">IAA54_04055</name>
</gene>
<protein>
    <recommendedName>
        <fullName evidence="4">DUF4358 domain-containing protein</fullName>
    </recommendedName>
</protein>
<accession>A0A9D1DPS6</accession>
<dbReference type="EMBL" id="DVHF01000048">
    <property type="protein sequence ID" value="HIR56819.1"/>
    <property type="molecule type" value="Genomic_DNA"/>
</dbReference>
<feature type="signal peptide" evidence="1">
    <location>
        <begin position="1"/>
        <end position="41"/>
    </location>
</feature>
<name>A0A9D1DPS6_9FIRM</name>
<evidence type="ECO:0000313" key="3">
    <source>
        <dbReference type="Proteomes" id="UP000886785"/>
    </source>
</evidence>
<evidence type="ECO:0000313" key="2">
    <source>
        <dbReference type="EMBL" id="HIR56819.1"/>
    </source>
</evidence>
<evidence type="ECO:0000256" key="1">
    <source>
        <dbReference type="SAM" id="SignalP"/>
    </source>
</evidence>
<organism evidence="2 3">
    <name type="scientific">Candidatus Gallacutalibacter pullicola</name>
    <dbReference type="NCBI Taxonomy" id="2840830"/>
    <lineage>
        <taxon>Bacteria</taxon>
        <taxon>Bacillati</taxon>
        <taxon>Bacillota</taxon>
        <taxon>Clostridia</taxon>
        <taxon>Eubacteriales</taxon>
        <taxon>Candidatus Gallacutalibacter</taxon>
    </lineage>
</organism>
<reference evidence="2" key="2">
    <citation type="journal article" date="2021" name="PeerJ">
        <title>Extensive microbial diversity within the chicken gut microbiome revealed by metagenomics and culture.</title>
        <authorList>
            <person name="Gilroy R."/>
            <person name="Ravi A."/>
            <person name="Getino M."/>
            <person name="Pursley I."/>
            <person name="Horton D.L."/>
            <person name="Alikhan N.F."/>
            <person name="Baker D."/>
            <person name="Gharbi K."/>
            <person name="Hall N."/>
            <person name="Watson M."/>
            <person name="Adriaenssens E.M."/>
            <person name="Foster-Nyarko E."/>
            <person name="Jarju S."/>
            <person name="Secka A."/>
            <person name="Antonio M."/>
            <person name="Oren A."/>
            <person name="Chaudhuri R.R."/>
            <person name="La Ragione R."/>
            <person name="Hildebrand F."/>
            <person name="Pallen M.J."/>
        </authorList>
    </citation>
    <scope>NUCLEOTIDE SEQUENCE</scope>
    <source>
        <strain evidence="2">ChiSjej1B19-7085</strain>
    </source>
</reference>
<proteinExistence type="predicted"/>
<comment type="caution">
    <text evidence="2">The sequence shown here is derived from an EMBL/GenBank/DDBJ whole genome shotgun (WGS) entry which is preliminary data.</text>
</comment>
<feature type="chain" id="PRO_5039544533" description="DUF4358 domain-containing protein" evidence="1">
    <location>
        <begin position="42"/>
        <end position="162"/>
    </location>
</feature>
<dbReference type="AlphaFoldDB" id="A0A9D1DPS6"/>
<dbReference type="Proteomes" id="UP000886785">
    <property type="component" value="Unassembled WGS sequence"/>
</dbReference>
<reference evidence="2" key="1">
    <citation type="submission" date="2020-10" db="EMBL/GenBank/DDBJ databases">
        <authorList>
            <person name="Gilroy R."/>
        </authorList>
    </citation>
    <scope>NUCLEOTIDE SEQUENCE</scope>
    <source>
        <strain evidence="2">ChiSjej1B19-7085</strain>
    </source>
</reference>
<keyword evidence="1" id="KW-0732">Signal</keyword>